<evidence type="ECO:0000256" key="5">
    <source>
        <dbReference type="ARBA" id="ARBA00022729"/>
    </source>
</evidence>
<evidence type="ECO:0000256" key="4">
    <source>
        <dbReference type="ARBA" id="ARBA00022692"/>
    </source>
</evidence>
<dbReference type="GO" id="GO:0007219">
    <property type="term" value="P:Notch signaling pathway"/>
    <property type="evidence" value="ECO:0007669"/>
    <property type="project" value="UniProtKB-KW"/>
</dbReference>
<dbReference type="AlphaFoldDB" id="A0A8C7K2J8"/>
<dbReference type="Ensembl" id="ENSOKIT00005097434.1">
    <property type="protein sequence ID" value="ENSOKIP00005091184.1"/>
    <property type="gene ID" value="ENSOKIG00005038937.1"/>
</dbReference>
<dbReference type="PANTHER" id="PTHR21092:SF0">
    <property type="entry name" value="NICASTRIN"/>
    <property type="match status" value="1"/>
</dbReference>
<dbReference type="InterPro" id="IPR008710">
    <property type="entry name" value="Nicastrin"/>
</dbReference>
<keyword evidence="5" id="KW-0732">Signal</keyword>
<dbReference type="GO" id="GO:0016485">
    <property type="term" value="P:protein processing"/>
    <property type="evidence" value="ECO:0007669"/>
    <property type="project" value="InterPro"/>
</dbReference>
<reference evidence="12" key="2">
    <citation type="submission" date="2025-09" db="UniProtKB">
        <authorList>
            <consortium name="Ensembl"/>
        </authorList>
    </citation>
    <scope>IDENTIFICATION</scope>
</reference>
<dbReference type="Gene3D" id="3.40.630.10">
    <property type="entry name" value="Zn peptidases"/>
    <property type="match status" value="1"/>
</dbReference>
<gene>
    <name evidence="12" type="primary">NCSTN</name>
</gene>
<evidence type="ECO:0000256" key="1">
    <source>
        <dbReference type="ARBA" id="ARBA00004479"/>
    </source>
</evidence>
<dbReference type="SUPFAM" id="SSF53187">
    <property type="entry name" value="Zn-dependent exopeptidases"/>
    <property type="match status" value="1"/>
</dbReference>
<evidence type="ECO:0000256" key="9">
    <source>
        <dbReference type="ARBA" id="ARBA00023180"/>
    </source>
</evidence>
<evidence type="ECO:0000259" key="11">
    <source>
        <dbReference type="Pfam" id="PF18266"/>
    </source>
</evidence>
<dbReference type="CDD" id="cd03881">
    <property type="entry name" value="M28_Nicastrin"/>
    <property type="match status" value="1"/>
</dbReference>
<evidence type="ECO:0000256" key="3">
    <source>
        <dbReference type="ARBA" id="ARBA00015303"/>
    </source>
</evidence>
<reference evidence="12" key="1">
    <citation type="submission" date="2025-08" db="UniProtKB">
        <authorList>
            <consortium name="Ensembl"/>
        </authorList>
    </citation>
    <scope>IDENTIFICATION</scope>
</reference>
<comment type="subcellular location">
    <subcellularLocation>
        <location evidence="1">Membrane</location>
        <topology evidence="1">Single-pass type I membrane protein</topology>
    </subcellularLocation>
</comment>
<evidence type="ECO:0000256" key="6">
    <source>
        <dbReference type="ARBA" id="ARBA00022976"/>
    </source>
</evidence>
<evidence type="ECO:0000256" key="8">
    <source>
        <dbReference type="ARBA" id="ARBA00023136"/>
    </source>
</evidence>
<keyword evidence="8 10" id="KW-0472">Membrane</keyword>
<keyword evidence="9" id="KW-0325">Glycoprotein</keyword>
<evidence type="ECO:0000313" key="13">
    <source>
        <dbReference type="Proteomes" id="UP000694557"/>
    </source>
</evidence>
<feature type="domain" description="Nicastrin small lobe" evidence="11">
    <location>
        <begin position="29"/>
        <end position="201"/>
    </location>
</feature>
<keyword evidence="6" id="KW-0914">Notch signaling pathway</keyword>
<keyword evidence="4 10" id="KW-0812">Transmembrane</keyword>
<evidence type="ECO:0000313" key="12">
    <source>
        <dbReference type="Ensembl" id="ENSOKIP00005091184.1"/>
    </source>
</evidence>
<proteinExistence type="inferred from homology"/>
<protein>
    <recommendedName>
        <fullName evidence="3">Nicastrin</fullName>
    </recommendedName>
</protein>
<dbReference type="GeneTree" id="ENSGT00390000014633"/>
<keyword evidence="7 10" id="KW-1133">Transmembrane helix</keyword>
<comment type="similarity">
    <text evidence="2">Belongs to the nicastrin family.</text>
</comment>
<keyword evidence="13" id="KW-1185">Reference proteome</keyword>
<dbReference type="GO" id="GO:0007220">
    <property type="term" value="P:Notch receptor processing"/>
    <property type="evidence" value="ECO:0007669"/>
    <property type="project" value="TreeGrafter"/>
</dbReference>
<dbReference type="Proteomes" id="UP000694557">
    <property type="component" value="Unassembled WGS sequence"/>
</dbReference>
<dbReference type="InterPro" id="IPR041084">
    <property type="entry name" value="Ncstrn_small"/>
</dbReference>
<dbReference type="Pfam" id="PF05450">
    <property type="entry name" value="Nicastrin"/>
    <property type="match status" value="1"/>
</dbReference>
<organism evidence="12 13">
    <name type="scientific">Oncorhynchus kisutch</name>
    <name type="common">Coho salmon</name>
    <name type="synonym">Salmo kisutch</name>
    <dbReference type="NCBI Taxonomy" id="8019"/>
    <lineage>
        <taxon>Eukaryota</taxon>
        <taxon>Metazoa</taxon>
        <taxon>Chordata</taxon>
        <taxon>Craniata</taxon>
        <taxon>Vertebrata</taxon>
        <taxon>Euteleostomi</taxon>
        <taxon>Actinopterygii</taxon>
        <taxon>Neopterygii</taxon>
        <taxon>Teleostei</taxon>
        <taxon>Protacanthopterygii</taxon>
        <taxon>Salmoniformes</taxon>
        <taxon>Salmonidae</taxon>
        <taxon>Salmoninae</taxon>
        <taxon>Oncorhynchus</taxon>
    </lineage>
</organism>
<evidence type="ECO:0000256" key="7">
    <source>
        <dbReference type="ARBA" id="ARBA00022989"/>
    </source>
</evidence>
<dbReference type="PANTHER" id="PTHR21092">
    <property type="entry name" value="NICASTRIN"/>
    <property type="match status" value="1"/>
</dbReference>
<accession>A0A8C7K2J8</accession>
<sequence>TSLQKLVTSIKFCNSVAQKIYVELNNTVPCVRLLNATHQIGCQSSISGDTGVIHVLESEADLEWPLSKGPNPPYMVLLESSLFTKSIMMKMKNASSRVAGVVVVPKTSPPEFSPHTTCPNENTGVYTETYDHNLAHCNTTVWNPRGNGLSYEEFDFPVFSLKEDNETEVIKQCYFDHNRVVNGSGLQYPLCAMQLFSHMHAVTDTATCMRRSSMDFSTSPVMVCDPLGGYNVCAFIRPYNSTAFGHKENESVVIAAARLDSKAFFLEDSTGAEGSVSGFVTLLAAAQALCEATQEAPRTRNILFAFFHGEVFDYIGSSRMVYDMKNNMFVIDLDNVHSILEIGQVAVRSGTNLFLHSDPVSRRNNTVHDEVTNLVKNLQSSTAGLNFSFVETDFSQPLPPSSFQRFLRARAIPGIVLADHQTDFNNRYYESFYDNAAHLNLTYPSNLSPEEQLEFVTDTAKVTQMLYGFLVRSNNSWFQAVMAPELKDILRHPLTTQRESFCVRTAVRLVKAVSPAFDLGDYVSKEYSTWTKSQWKFIKARIFLVASRDLEMLTLGVGVAVLFTSLLVTYFVSTKADVLFSSVREPNNAAY</sequence>
<name>A0A8C7K2J8_ONCKI</name>
<feature type="transmembrane region" description="Helical" evidence="10">
    <location>
        <begin position="552"/>
        <end position="572"/>
    </location>
</feature>
<dbReference type="GO" id="GO:0005886">
    <property type="term" value="C:plasma membrane"/>
    <property type="evidence" value="ECO:0007669"/>
    <property type="project" value="UniProtKB-ARBA"/>
</dbReference>
<evidence type="ECO:0000256" key="2">
    <source>
        <dbReference type="ARBA" id="ARBA00007717"/>
    </source>
</evidence>
<dbReference type="Pfam" id="PF18266">
    <property type="entry name" value="Ncstrn_small"/>
    <property type="match status" value="1"/>
</dbReference>
<evidence type="ECO:0000256" key="10">
    <source>
        <dbReference type="SAM" id="Phobius"/>
    </source>
</evidence>